<dbReference type="WBParaSite" id="PS1159_v2.g1762.t1">
    <property type="protein sequence ID" value="PS1159_v2.g1762.t1"/>
    <property type="gene ID" value="PS1159_v2.g1762"/>
</dbReference>
<reference evidence="2" key="1">
    <citation type="submission" date="2022-11" db="UniProtKB">
        <authorList>
            <consortium name="WormBaseParasite"/>
        </authorList>
    </citation>
    <scope>IDENTIFICATION</scope>
</reference>
<proteinExistence type="predicted"/>
<evidence type="ECO:0000313" key="1">
    <source>
        <dbReference type="Proteomes" id="UP000887580"/>
    </source>
</evidence>
<evidence type="ECO:0000313" key="2">
    <source>
        <dbReference type="WBParaSite" id="PS1159_v2.g1762.t1"/>
    </source>
</evidence>
<sequence>MNASALRKKSNAVKPMNTGLLRTTADTIILPCKTEYTLLNIEKIYPELDGSFIVYSNDDVVYRMRDDFNGEQTNAEIYLNSLYKNEIKPVNKIPKPDLNISLTLENPSYIIEDGKYKMAIIEVPDSIPSQNFSLTVFQYNKGCSLPIFNDESLRYNLREKYW</sequence>
<organism evidence="1 2">
    <name type="scientific">Panagrolaimus sp. PS1159</name>
    <dbReference type="NCBI Taxonomy" id="55785"/>
    <lineage>
        <taxon>Eukaryota</taxon>
        <taxon>Metazoa</taxon>
        <taxon>Ecdysozoa</taxon>
        <taxon>Nematoda</taxon>
        <taxon>Chromadorea</taxon>
        <taxon>Rhabditida</taxon>
        <taxon>Tylenchina</taxon>
        <taxon>Panagrolaimomorpha</taxon>
        <taxon>Panagrolaimoidea</taxon>
        <taxon>Panagrolaimidae</taxon>
        <taxon>Panagrolaimus</taxon>
    </lineage>
</organism>
<protein>
    <submittedName>
        <fullName evidence="2">Uncharacterized protein</fullName>
    </submittedName>
</protein>
<dbReference type="Proteomes" id="UP000887580">
    <property type="component" value="Unplaced"/>
</dbReference>
<name>A0AC35FJF8_9BILA</name>
<accession>A0AC35FJF8</accession>